<dbReference type="STRING" id="307972.A0A2G8K7K5"/>
<comment type="caution">
    <text evidence="10">The sequence shown here is derived from an EMBL/GenBank/DDBJ whole genome shotgun (WGS) entry which is preliminary data.</text>
</comment>
<keyword evidence="4 9" id="KW-0812">Transmembrane</keyword>
<dbReference type="Pfam" id="PF04178">
    <property type="entry name" value="Got1"/>
    <property type="match status" value="1"/>
</dbReference>
<dbReference type="SUPFAM" id="SSF103473">
    <property type="entry name" value="MFS general substrate transporter"/>
    <property type="match status" value="1"/>
</dbReference>
<evidence type="ECO:0000256" key="6">
    <source>
        <dbReference type="ARBA" id="ARBA00022989"/>
    </source>
</evidence>
<dbReference type="AlphaFoldDB" id="A0A2G8K7K5"/>
<evidence type="ECO:0000313" key="10">
    <source>
        <dbReference type="EMBL" id="PIK43984.1"/>
    </source>
</evidence>
<keyword evidence="11" id="KW-1185">Reference proteome</keyword>
<reference evidence="10 11" key="1">
    <citation type="journal article" date="2017" name="PLoS Biol.">
        <title>The sea cucumber genome provides insights into morphological evolution and visceral regeneration.</title>
        <authorList>
            <person name="Zhang X."/>
            <person name="Sun L."/>
            <person name="Yuan J."/>
            <person name="Sun Y."/>
            <person name="Gao Y."/>
            <person name="Zhang L."/>
            <person name="Li S."/>
            <person name="Dai H."/>
            <person name="Hamel J.F."/>
            <person name="Liu C."/>
            <person name="Yu Y."/>
            <person name="Liu S."/>
            <person name="Lin W."/>
            <person name="Guo K."/>
            <person name="Jin S."/>
            <person name="Xu P."/>
            <person name="Storey K.B."/>
            <person name="Huan P."/>
            <person name="Zhang T."/>
            <person name="Zhou Y."/>
            <person name="Zhang J."/>
            <person name="Lin C."/>
            <person name="Li X."/>
            <person name="Xing L."/>
            <person name="Huo D."/>
            <person name="Sun M."/>
            <person name="Wang L."/>
            <person name="Mercier A."/>
            <person name="Li F."/>
            <person name="Yang H."/>
            <person name="Xiang J."/>
        </authorList>
    </citation>
    <scope>NUCLEOTIDE SEQUENCE [LARGE SCALE GENOMIC DNA]</scope>
    <source>
        <strain evidence="10">Shaxun</strain>
        <tissue evidence="10">Muscle</tissue>
    </source>
</reference>
<evidence type="ECO:0000256" key="9">
    <source>
        <dbReference type="RuleBase" id="RU363111"/>
    </source>
</evidence>
<evidence type="ECO:0000256" key="3">
    <source>
        <dbReference type="ARBA" id="ARBA00022448"/>
    </source>
</evidence>
<evidence type="ECO:0000256" key="5">
    <source>
        <dbReference type="ARBA" id="ARBA00022927"/>
    </source>
</evidence>
<keyword evidence="3 9" id="KW-0813">Transport</keyword>
<accession>A0A2G8K7K5</accession>
<feature type="transmembrane region" description="Helical" evidence="9">
    <location>
        <begin position="103"/>
        <end position="123"/>
    </location>
</feature>
<dbReference type="PANTHER" id="PTHR23137:SF6">
    <property type="entry name" value="VESICLE TRANSPORT PROTEIN"/>
    <property type="match status" value="1"/>
</dbReference>
<evidence type="ECO:0000256" key="1">
    <source>
        <dbReference type="ARBA" id="ARBA00003566"/>
    </source>
</evidence>
<gene>
    <name evidence="10" type="ORF">BSL78_19162</name>
</gene>
<protein>
    <recommendedName>
        <fullName evidence="9">Vesicle transport protein</fullName>
    </recommendedName>
</protein>
<keyword evidence="5 9" id="KW-0653">Protein transport</keyword>
<dbReference type="GO" id="GO:0015031">
    <property type="term" value="P:protein transport"/>
    <property type="evidence" value="ECO:0007669"/>
    <property type="project" value="UniProtKB-KW"/>
</dbReference>
<dbReference type="InterPro" id="IPR036259">
    <property type="entry name" value="MFS_trans_sf"/>
</dbReference>
<evidence type="ECO:0000256" key="2">
    <source>
        <dbReference type="ARBA" id="ARBA00004141"/>
    </source>
</evidence>
<name>A0A2G8K7K5_STIJA</name>
<dbReference type="Proteomes" id="UP000230750">
    <property type="component" value="Unassembled WGS sequence"/>
</dbReference>
<evidence type="ECO:0000256" key="8">
    <source>
        <dbReference type="ARBA" id="ARBA00025800"/>
    </source>
</evidence>
<dbReference type="GO" id="GO:0016020">
    <property type="term" value="C:membrane"/>
    <property type="evidence" value="ECO:0007669"/>
    <property type="project" value="UniProtKB-SubCell"/>
</dbReference>
<proteinExistence type="inferred from homology"/>
<comment type="similarity">
    <text evidence="8 9">Belongs to the SFT2 family.</text>
</comment>
<dbReference type="GO" id="GO:0012505">
    <property type="term" value="C:endomembrane system"/>
    <property type="evidence" value="ECO:0007669"/>
    <property type="project" value="UniProtKB-ARBA"/>
</dbReference>
<dbReference type="GO" id="GO:0005737">
    <property type="term" value="C:cytoplasm"/>
    <property type="evidence" value="ECO:0007669"/>
    <property type="project" value="UniProtKB-ARBA"/>
</dbReference>
<feature type="transmembrane region" description="Helical" evidence="9">
    <location>
        <begin position="66"/>
        <end position="91"/>
    </location>
</feature>
<comment type="function">
    <text evidence="1 9">May be involved in fusion of retrograde transport vesicles derived from an endocytic compartment with the Golgi complex.</text>
</comment>
<evidence type="ECO:0000313" key="11">
    <source>
        <dbReference type="Proteomes" id="UP000230750"/>
    </source>
</evidence>
<feature type="transmembrane region" description="Helical" evidence="9">
    <location>
        <begin position="39"/>
        <end position="60"/>
    </location>
</feature>
<dbReference type="OrthoDB" id="73614at2759"/>
<keyword evidence="6 9" id="KW-1133">Transmembrane helix</keyword>
<organism evidence="10 11">
    <name type="scientific">Stichopus japonicus</name>
    <name type="common">Sea cucumber</name>
    <dbReference type="NCBI Taxonomy" id="307972"/>
    <lineage>
        <taxon>Eukaryota</taxon>
        <taxon>Metazoa</taxon>
        <taxon>Echinodermata</taxon>
        <taxon>Eleutherozoa</taxon>
        <taxon>Echinozoa</taxon>
        <taxon>Holothuroidea</taxon>
        <taxon>Aspidochirotacea</taxon>
        <taxon>Aspidochirotida</taxon>
        <taxon>Stichopodidae</taxon>
        <taxon>Apostichopus</taxon>
    </lineage>
</organism>
<dbReference type="PANTHER" id="PTHR23137">
    <property type="entry name" value="VESICLE TRANSPORT PROTEIN-RELATED"/>
    <property type="match status" value="1"/>
</dbReference>
<sequence>MDKLRKMLQGEEEEPEDEENIITQIYEGTSLSWSTRVKGFTICFVTGCVLAFLSVLVLLFPTSSNLAIFAVFYSLGNITIIAGSLFLMGPVSQAKRMFKENRIIATIVFLVFLILTVCAAVWWGTALLAILFCVIQFLAFAWYAISYIPYARDVVKKCFGSIVS</sequence>
<dbReference type="InterPro" id="IPR011691">
    <property type="entry name" value="Vesicle_transpt_SFT2"/>
</dbReference>
<dbReference type="InterPro" id="IPR007305">
    <property type="entry name" value="Vesicle_transpt_Got1/SFT2"/>
</dbReference>
<dbReference type="EMBL" id="MRZV01000810">
    <property type="protein sequence ID" value="PIK43984.1"/>
    <property type="molecule type" value="Genomic_DNA"/>
</dbReference>
<feature type="transmembrane region" description="Helical" evidence="9">
    <location>
        <begin position="129"/>
        <end position="150"/>
    </location>
</feature>
<keyword evidence="7 9" id="KW-0472">Membrane</keyword>
<evidence type="ECO:0000256" key="4">
    <source>
        <dbReference type="ARBA" id="ARBA00022692"/>
    </source>
</evidence>
<evidence type="ECO:0000256" key="7">
    <source>
        <dbReference type="ARBA" id="ARBA00023136"/>
    </source>
</evidence>
<comment type="subcellular location">
    <subcellularLocation>
        <location evidence="2 9">Membrane</location>
        <topology evidence="2 9">Multi-pass membrane protein</topology>
    </subcellularLocation>
</comment>
<dbReference type="GO" id="GO:0016192">
    <property type="term" value="P:vesicle-mediated transport"/>
    <property type="evidence" value="ECO:0007669"/>
    <property type="project" value="InterPro"/>
</dbReference>